<dbReference type="InterPro" id="IPR020845">
    <property type="entry name" value="AMP-binding_CS"/>
</dbReference>
<sequence>MTEHANNQQAYTRIPRWTAPSAGETGTDVHGTRLAEDLGRALARRAAALGTDLAALLTAAHARVLATVTAERDLLVGHVAQDGTGEVLPLRLHVANSTWAELVEHAAAAPEATRNPADPETRSAPPADARPEVVLDLSGLTDDTEDTDGARGTNGTCGTNGARSTRDARSTDGTGTRVAEGTDDPGAAPVLADGTALRVVWSRDEYGLALRILHDRAALDEYHAHRLAGYHLAALRHLAADPADRHDRQSLLSERETEKQLYGLAGPRAELPDRTFHELFEEQARATPDALAAEHGGVRWTYRELDERADRVAHALVEAGAAAEDVVAVVMDRTLDWIAAALGVFKAGAVYLPVRPDFPTERVATQFERSACRFALLAPGTETLVREASDAVTDAPVALSVPEILSRPGAPTGPVAVTVHPGQAAYIYFTSGSTGAPKGALCEHVGMLNHLYMKIEDMEIAAGEVVTQTASQCFDISLWQFTAPLLVGGAVRIIDTDTQLDVDAFLDEITDGAVAVVQIVPSYLEVLLTHLEHHPRPLGGLRTISVTGEALKYELVQRWFAAHPGVKLVNAYGATEVSDDTMHEVLDGLPDRDFVTVGRSLRNVNTYILDENLALVPLGSPGEIAFSGVCVGRGYINDEERTRQAFVADPFRAGTRMYRTGDFGRWLPEGRIEYLGRRDEQVKIRGFRIEIGEIENKLLSMPGVHEAAVVIDGGAGDLRNLVAFFAGQEDLPAGRVRDFLATLLPDYMVPTYFHQMERLPLTENGKIDKKSLVRLAGTLGHGGAPYTAPVTPAEQRLAMLWAEVLGVPLERIGRSDNFFDLGGTSLAAVRLLVRLDRALSLKDLVARPALSDLAAVLDERGRGGAAPAATGLLQPLSAARAPHHTLVCFPYAGGNAVNYRSLAAELERDGFAVEAVELPGHDFSGAAEEMPDVPELARRITDEILERVNTPVLIWGHCAGAAAALETARLLEEAGRPAERVFLGALLLPDTEELRAEIAETSAADTATLLARLRADNAYVELDALKPERAEVVGRAYRHDVVTSDRHLARIREDGERYRIDAPVEVVVAVDDPTTEGYAATHGDWKTVSDRITLRELARGGHYFISTRPAETADVVRAACTPSGRQD</sequence>
<dbReference type="EMBL" id="CP108188">
    <property type="protein sequence ID" value="WTR69721.1"/>
    <property type="molecule type" value="Genomic_DNA"/>
</dbReference>
<evidence type="ECO:0000256" key="1">
    <source>
        <dbReference type="ARBA" id="ARBA00001957"/>
    </source>
</evidence>
<proteinExistence type="predicted"/>
<dbReference type="InterPro" id="IPR010071">
    <property type="entry name" value="AA_adenyl_dom"/>
</dbReference>
<dbReference type="InterPro" id="IPR029058">
    <property type="entry name" value="AB_hydrolase_fold"/>
</dbReference>
<dbReference type="PROSITE" id="PS00455">
    <property type="entry name" value="AMP_BINDING"/>
    <property type="match status" value="1"/>
</dbReference>
<dbReference type="InterPro" id="IPR045851">
    <property type="entry name" value="AMP-bd_C_sf"/>
</dbReference>
<accession>A0ABZ1L5G1</accession>
<dbReference type="Gene3D" id="3.40.50.12780">
    <property type="entry name" value="N-terminal domain of ligase-like"/>
    <property type="match status" value="1"/>
</dbReference>
<dbReference type="Pfam" id="PF13193">
    <property type="entry name" value="AMP-binding_C"/>
    <property type="match status" value="1"/>
</dbReference>
<name>A0ABZ1L5G1_9ACTN</name>
<dbReference type="InterPro" id="IPR025110">
    <property type="entry name" value="AMP-bd_C"/>
</dbReference>
<dbReference type="SUPFAM" id="SSF53474">
    <property type="entry name" value="alpha/beta-Hydrolases"/>
    <property type="match status" value="1"/>
</dbReference>
<dbReference type="PANTHER" id="PTHR45527">
    <property type="entry name" value="NONRIBOSOMAL PEPTIDE SYNTHETASE"/>
    <property type="match status" value="1"/>
</dbReference>
<dbReference type="InterPro" id="IPR009081">
    <property type="entry name" value="PP-bd_ACP"/>
</dbReference>
<dbReference type="Gene3D" id="1.10.1200.10">
    <property type="entry name" value="ACP-like"/>
    <property type="match status" value="1"/>
</dbReference>
<dbReference type="NCBIfam" id="TIGR01733">
    <property type="entry name" value="AA-adenyl-dom"/>
    <property type="match status" value="1"/>
</dbReference>
<dbReference type="SMART" id="SM00824">
    <property type="entry name" value="PKS_TE"/>
    <property type="match status" value="1"/>
</dbReference>
<feature type="compositionally biased region" description="Polar residues" evidence="2">
    <location>
        <begin position="153"/>
        <end position="163"/>
    </location>
</feature>
<reference evidence="4 5" key="1">
    <citation type="submission" date="2022-10" db="EMBL/GenBank/DDBJ databases">
        <title>The complete genomes of actinobacterial strains from the NBC collection.</title>
        <authorList>
            <person name="Joergensen T.S."/>
            <person name="Alvarez Arevalo M."/>
            <person name="Sterndorff E.B."/>
            <person name="Faurdal D."/>
            <person name="Vuksanovic O."/>
            <person name="Mourched A.-S."/>
            <person name="Charusanti P."/>
            <person name="Shaw S."/>
            <person name="Blin K."/>
            <person name="Weber T."/>
        </authorList>
    </citation>
    <scope>NUCLEOTIDE SEQUENCE [LARGE SCALE GENOMIC DNA]</scope>
    <source>
        <strain evidence="4 5">NBC_00123</strain>
    </source>
</reference>
<keyword evidence="5" id="KW-1185">Reference proteome</keyword>
<dbReference type="SUPFAM" id="SSF47336">
    <property type="entry name" value="ACP-like"/>
    <property type="match status" value="1"/>
</dbReference>
<comment type="cofactor">
    <cofactor evidence="1">
        <name>pantetheine 4'-phosphate</name>
        <dbReference type="ChEBI" id="CHEBI:47942"/>
    </cofactor>
</comment>
<dbReference type="PROSITE" id="PS50075">
    <property type="entry name" value="CARRIER"/>
    <property type="match status" value="1"/>
</dbReference>
<dbReference type="InterPro" id="IPR020802">
    <property type="entry name" value="TesA-like"/>
</dbReference>
<gene>
    <name evidence="4" type="ORF">OG814_10800</name>
</gene>
<organism evidence="4 5">
    <name type="scientific">Streptomyces zaomyceticus</name>
    <dbReference type="NCBI Taxonomy" id="68286"/>
    <lineage>
        <taxon>Bacteria</taxon>
        <taxon>Bacillati</taxon>
        <taxon>Actinomycetota</taxon>
        <taxon>Actinomycetes</taxon>
        <taxon>Kitasatosporales</taxon>
        <taxon>Streptomycetaceae</taxon>
        <taxon>Streptomyces</taxon>
    </lineage>
</organism>
<feature type="region of interest" description="Disordered" evidence="2">
    <location>
        <begin position="108"/>
        <end position="189"/>
    </location>
</feature>
<dbReference type="PANTHER" id="PTHR45527:SF1">
    <property type="entry name" value="FATTY ACID SYNTHASE"/>
    <property type="match status" value="1"/>
</dbReference>
<dbReference type="InterPro" id="IPR000873">
    <property type="entry name" value="AMP-dep_synth/lig_dom"/>
</dbReference>
<dbReference type="CDD" id="cd05930">
    <property type="entry name" value="A_NRPS"/>
    <property type="match status" value="1"/>
</dbReference>
<dbReference type="Pfam" id="PF00550">
    <property type="entry name" value="PP-binding"/>
    <property type="match status" value="1"/>
</dbReference>
<dbReference type="Gene3D" id="3.40.50.1820">
    <property type="entry name" value="alpha/beta hydrolase"/>
    <property type="match status" value="1"/>
</dbReference>
<dbReference type="Gene3D" id="3.30.300.30">
    <property type="match status" value="1"/>
</dbReference>
<dbReference type="RefSeq" id="WP_406334190.1">
    <property type="nucleotide sequence ID" value="NZ_CP108188.1"/>
</dbReference>
<dbReference type="SUPFAM" id="SSF52777">
    <property type="entry name" value="CoA-dependent acyltransferases"/>
    <property type="match status" value="1"/>
</dbReference>
<dbReference type="SUPFAM" id="SSF56801">
    <property type="entry name" value="Acetyl-CoA synthetase-like"/>
    <property type="match status" value="1"/>
</dbReference>
<feature type="compositionally biased region" description="Polar residues" evidence="2">
    <location>
        <begin position="1"/>
        <end position="11"/>
    </location>
</feature>
<feature type="domain" description="Carrier" evidence="3">
    <location>
        <begin position="788"/>
        <end position="873"/>
    </location>
</feature>
<dbReference type="Pfam" id="PF00501">
    <property type="entry name" value="AMP-binding"/>
    <property type="match status" value="1"/>
</dbReference>
<evidence type="ECO:0000313" key="4">
    <source>
        <dbReference type="EMBL" id="WTR69721.1"/>
    </source>
</evidence>
<feature type="region of interest" description="Disordered" evidence="2">
    <location>
        <begin position="1"/>
        <end position="30"/>
    </location>
</feature>
<protein>
    <submittedName>
        <fullName evidence="4">Amino acid adenylation domain-containing protein</fullName>
    </submittedName>
</protein>
<evidence type="ECO:0000313" key="5">
    <source>
        <dbReference type="Proteomes" id="UP001622594"/>
    </source>
</evidence>
<dbReference type="Gene3D" id="3.30.559.30">
    <property type="entry name" value="Nonribosomal peptide synthetase, condensation domain"/>
    <property type="match status" value="1"/>
</dbReference>
<dbReference type="Proteomes" id="UP001622594">
    <property type="component" value="Chromosome"/>
</dbReference>
<dbReference type="Pfam" id="PF00975">
    <property type="entry name" value="Thioesterase"/>
    <property type="match status" value="1"/>
</dbReference>
<evidence type="ECO:0000256" key="2">
    <source>
        <dbReference type="SAM" id="MobiDB-lite"/>
    </source>
</evidence>
<dbReference type="InterPro" id="IPR042099">
    <property type="entry name" value="ANL_N_sf"/>
</dbReference>
<dbReference type="InterPro" id="IPR001031">
    <property type="entry name" value="Thioesterase"/>
</dbReference>
<dbReference type="InterPro" id="IPR036736">
    <property type="entry name" value="ACP-like_sf"/>
</dbReference>
<evidence type="ECO:0000259" key="3">
    <source>
        <dbReference type="PROSITE" id="PS50075"/>
    </source>
</evidence>